<dbReference type="Pfam" id="PF18701">
    <property type="entry name" value="DUF5641"/>
    <property type="match status" value="1"/>
</dbReference>
<dbReference type="OrthoDB" id="5984724at2759"/>
<reference evidence="2 3" key="1">
    <citation type="journal article" date="2014" name="Curr. Biol.">
        <title>The genome of the clonal raider ant Cerapachys biroi.</title>
        <authorList>
            <person name="Oxley P.R."/>
            <person name="Ji L."/>
            <person name="Fetter-Pruneda I."/>
            <person name="McKenzie S.K."/>
            <person name="Li C."/>
            <person name="Hu H."/>
            <person name="Zhang G."/>
            <person name="Kronauer D.J."/>
        </authorList>
    </citation>
    <scope>NUCLEOTIDE SEQUENCE [LARGE SCALE GENOMIC DNA]</scope>
</reference>
<dbReference type="InterPro" id="IPR040676">
    <property type="entry name" value="DUF5641"/>
</dbReference>
<feature type="domain" description="DUF5641" evidence="1">
    <location>
        <begin position="82"/>
        <end position="175"/>
    </location>
</feature>
<dbReference type="STRING" id="2015173.A0A026WPM6"/>
<dbReference type="PANTHER" id="PTHR47331">
    <property type="entry name" value="PHD-TYPE DOMAIN-CONTAINING PROTEIN"/>
    <property type="match status" value="1"/>
</dbReference>
<proteinExistence type="predicted"/>
<dbReference type="GO" id="GO:0003676">
    <property type="term" value="F:nucleic acid binding"/>
    <property type="evidence" value="ECO:0007669"/>
    <property type="project" value="InterPro"/>
</dbReference>
<dbReference type="EMBL" id="KK107137">
    <property type="protein sequence ID" value="EZA57980.1"/>
    <property type="molecule type" value="Genomic_DNA"/>
</dbReference>
<feature type="non-terminal residue" evidence="2">
    <location>
        <position position="1"/>
    </location>
</feature>
<dbReference type="Proteomes" id="UP000053097">
    <property type="component" value="Unassembled WGS sequence"/>
</dbReference>
<sequence>EAAVKSVKHHLRRLIGDTLLTYEEYCTLLAQIEAVLNSRPLSPLSDDPSDIEALTPAHFLIGEPLSSLPEPSTDDIPQARLSRWQLLQKVRDQFWRRWSSEYLQRLQDLSKWQRPVKSLGVGSLVLLADERYPPSRWPLARVTEVHPGQDGLVRVATVKTQSSTLKRPIVKLCPLPIDTDDSN</sequence>
<dbReference type="Gene3D" id="3.30.420.10">
    <property type="entry name" value="Ribonuclease H-like superfamily/Ribonuclease H"/>
    <property type="match status" value="1"/>
</dbReference>
<keyword evidence="3" id="KW-1185">Reference proteome</keyword>
<evidence type="ECO:0000313" key="3">
    <source>
        <dbReference type="Proteomes" id="UP000053097"/>
    </source>
</evidence>
<dbReference type="AlphaFoldDB" id="A0A026WPM6"/>
<evidence type="ECO:0000313" key="2">
    <source>
        <dbReference type="EMBL" id="EZA57980.1"/>
    </source>
</evidence>
<accession>A0A026WPM6</accession>
<gene>
    <name evidence="2" type="ORF">X777_02027</name>
</gene>
<organism evidence="2 3">
    <name type="scientific">Ooceraea biroi</name>
    <name type="common">Clonal raider ant</name>
    <name type="synonym">Cerapachys biroi</name>
    <dbReference type="NCBI Taxonomy" id="2015173"/>
    <lineage>
        <taxon>Eukaryota</taxon>
        <taxon>Metazoa</taxon>
        <taxon>Ecdysozoa</taxon>
        <taxon>Arthropoda</taxon>
        <taxon>Hexapoda</taxon>
        <taxon>Insecta</taxon>
        <taxon>Pterygota</taxon>
        <taxon>Neoptera</taxon>
        <taxon>Endopterygota</taxon>
        <taxon>Hymenoptera</taxon>
        <taxon>Apocrita</taxon>
        <taxon>Aculeata</taxon>
        <taxon>Formicoidea</taxon>
        <taxon>Formicidae</taxon>
        <taxon>Dorylinae</taxon>
        <taxon>Ooceraea</taxon>
    </lineage>
</organism>
<dbReference type="PANTHER" id="PTHR47331:SF1">
    <property type="entry name" value="GAG-LIKE PROTEIN"/>
    <property type="match status" value="1"/>
</dbReference>
<name>A0A026WPM6_OOCBI</name>
<dbReference type="OMA" id="NIMRVAN"/>
<dbReference type="InterPro" id="IPR036397">
    <property type="entry name" value="RNaseH_sf"/>
</dbReference>
<evidence type="ECO:0000259" key="1">
    <source>
        <dbReference type="Pfam" id="PF18701"/>
    </source>
</evidence>
<protein>
    <recommendedName>
        <fullName evidence="1">DUF5641 domain-containing protein</fullName>
    </recommendedName>
</protein>